<feature type="region of interest" description="Disordered" evidence="6">
    <location>
        <begin position="253"/>
        <end position="285"/>
    </location>
</feature>
<comment type="caution">
    <text evidence="9">The sequence shown here is derived from an EMBL/GenBank/DDBJ whole genome shotgun (WGS) entry which is preliminary data.</text>
</comment>
<keyword evidence="2" id="KW-0834">Unfolded protein response</keyword>
<evidence type="ECO:0000256" key="3">
    <source>
        <dbReference type="ARBA" id="ARBA00038812"/>
    </source>
</evidence>
<dbReference type="InterPro" id="IPR001012">
    <property type="entry name" value="UBX_dom"/>
</dbReference>
<keyword evidence="7" id="KW-0472">Membrane</keyword>
<evidence type="ECO:0000256" key="1">
    <source>
        <dbReference type="ARBA" id="ARBA00004406"/>
    </source>
</evidence>
<reference evidence="9 10" key="1">
    <citation type="submission" date="2022-11" db="EMBL/GenBank/DDBJ databases">
        <title>Mucor velutinosus strain NIH1002 WGS.</title>
        <authorList>
            <person name="Subramanian P."/>
            <person name="Mullikin J.C."/>
            <person name="Segre J.A."/>
            <person name="Zelazny A.M."/>
        </authorList>
    </citation>
    <scope>NUCLEOTIDE SEQUENCE [LARGE SCALE GENOMIC DNA]</scope>
    <source>
        <strain evidence="9 10">NIH1002</strain>
    </source>
</reference>
<dbReference type="Gene3D" id="3.10.20.90">
    <property type="entry name" value="Phosphatidylinositol 3-kinase Catalytic Subunit, Chain A, domain 1"/>
    <property type="match status" value="1"/>
</dbReference>
<dbReference type="EMBL" id="JASEJX010000013">
    <property type="protein sequence ID" value="KAK4517228.1"/>
    <property type="molecule type" value="Genomic_DNA"/>
</dbReference>
<comment type="subcellular location">
    <subcellularLocation>
        <location evidence="1">Endoplasmic reticulum membrane</location>
        <topology evidence="1">Peripheral membrane protein</topology>
    </subcellularLocation>
</comment>
<dbReference type="GeneID" id="89944262"/>
<comment type="function">
    <text evidence="5">Involved in endoplasmic reticulum-associated protein degradation (ERAD). Acts as a platform to recruit both UBQLN1 and VCP to the ER during ERAD.</text>
</comment>
<dbReference type="Proteomes" id="UP001304243">
    <property type="component" value="Unassembled WGS sequence"/>
</dbReference>
<dbReference type="SUPFAM" id="SSF54236">
    <property type="entry name" value="Ubiquitin-like"/>
    <property type="match status" value="1"/>
</dbReference>
<dbReference type="GO" id="GO:0036503">
    <property type="term" value="P:ERAD pathway"/>
    <property type="evidence" value="ECO:0007669"/>
    <property type="project" value="TreeGrafter"/>
</dbReference>
<evidence type="ECO:0000256" key="2">
    <source>
        <dbReference type="ARBA" id="ARBA00023230"/>
    </source>
</evidence>
<feature type="compositionally biased region" description="Low complexity" evidence="6">
    <location>
        <begin position="118"/>
        <end position="129"/>
    </location>
</feature>
<evidence type="ECO:0000313" key="9">
    <source>
        <dbReference type="EMBL" id="KAK4517228.1"/>
    </source>
</evidence>
<keyword evidence="7" id="KW-0812">Transmembrane</keyword>
<feature type="region of interest" description="Disordered" evidence="6">
    <location>
        <begin position="179"/>
        <end position="198"/>
    </location>
</feature>
<dbReference type="Pfam" id="PF23187">
    <property type="entry name" value="UBX7_N"/>
    <property type="match status" value="1"/>
</dbReference>
<sequence>MSDIWFDGPIAEAISLVAEKQCVFLVYIHDESEKTNTLNNTLKDEQVTKAIRESTVAVAMERHSENAALFGQYYPIQTVPILYFIKQGTIRDFGIETLTGQEIVDKINTVNQISTNPAQQPVSASVPVAPATPVPAPQPPMNDTAHIVDTASASNTGTARKAEQDDEINIKKAEMQKQLEQVRKERAEREKQDAKDREIKRRQEAKMLQEAQQSRVDKENKIYFEKIKKERQEDEAHRKRVREQIARDRAEKIAQRNAEKQRQNSTSLTTLPTEEGASNSSLSNNSHHAYSNLNIRQLDGSNIRHQFEAVSTLSEVRNWIQENRTEDAKKPYKLSSQFPTRLFTDADDNTTLKDLNLCPSATIIMKPLKAGSSSARSGISGNNGGATEYIYSAFDFIYGFVIALINMLTGLLATLFPTNGMSHTNVPASQHQQPLIRSMRGGQRLGGEGVSAESSATASSSAAQKRNPYATRVNTLHDEDDSEDEDKRPTYNGNSVNHE</sequence>
<accession>A0AAN7DI81</accession>
<protein>
    <recommendedName>
        <fullName evidence="4">UBX domain-containing protein 2</fullName>
    </recommendedName>
</protein>
<dbReference type="RefSeq" id="XP_064683894.1">
    <property type="nucleotide sequence ID" value="XM_064819974.1"/>
</dbReference>
<gene>
    <name evidence="9" type="primary">AMO1</name>
    <name evidence="9" type="ORF">ATC70_000560</name>
</gene>
<evidence type="ECO:0000259" key="8">
    <source>
        <dbReference type="PROSITE" id="PS50033"/>
    </source>
</evidence>
<dbReference type="Gene3D" id="3.40.30.10">
    <property type="entry name" value="Glutaredoxin"/>
    <property type="match status" value="1"/>
</dbReference>
<feature type="domain" description="UBX" evidence="8">
    <location>
        <begin position="286"/>
        <end position="365"/>
    </location>
</feature>
<dbReference type="InterPro" id="IPR029071">
    <property type="entry name" value="Ubiquitin-like_domsf"/>
</dbReference>
<dbReference type="SUPFAM" id="SSF52833">
    <property type="entry name" value="Thioredoxin-like"/>
    <property type="match status" value="1"/>
</dbReference>
<dbReference type="GO" id="GO:0016491">
    <property type="term" value="F:oxidoreductase activity"/>
    <property type="evidence" value="ECO:0007669"/>
    <property type="project" value="UniProtKB-KW"/>
</dbReference>
<dbReference type="AlphaFoldDB" id="A0AAN7DI81"/>
<feature type="compositionally biased region" description="Low complexity" evidence="6">
    <location>
        <begin position="451"/>
        <end position="463"/>
    </location>
</feature>
<evidence type="ECO:0000256" key="6">
    <source>
        <dbReference type="SAM" id="MobiDB-lite"/>
    </source>
</evidence>
<dbReference type="PANTHER" id="PTHR46424:SF1">
    <property type="entry name" value="UBX DOMAIN-CONTAINING PROTEIN 4"/>
    <property type="match status" value="1"/>
</dbReference>
<dbReference type="Pfam" id="PF00789">
    <property type="entry name" value="UBX"/>
    <property type="match status" value="1"/>
</dbReference>
<evidence type="ECO:0000313" key="10">
    <source>
        <dbReference type="Proteomes" id="UP001304243"/>
    </source>
</evidence>
<feature type="compositionally biased region" description="Basic and acidic residues" evidence="6">
    <location>
        <begin position="253"/>
        <end position="262"/>
    </location>
</feature>
<dbReference type="GO" id="GO:0006986">
    <property type="term" value="P:response to unfolded protein"/>
    <property type="evidence" value="ECO:0007669"/>
    <property type="project" value="UniProtKB-KW"/>
</dbReference>
<name>A0AAN7DI81_9FUNG</name>
<feature type="region of interest" description="Disordered" evidence="6">
    <location>
        <begin position="441"/>
        <end position="499"/>
    </location>
</feature>
<dbReference type="InterPro" id="IPR036249">
    <property type="entry name" value="Thioredoxin-like_sf"/>
</dbReference>
<evidence type="ECO:0000256" key="4">
    <source>
        <dbReference type="ARBA" id="ARBA00041575"/>
    </source>
</evidence>
<feature type="transmembrane region" description="Helical" evidence="7">
    <location>
        <begin position="396"/>
        <end position="416"/>
    </location>
</feature>
<proteinExistence type="predicted"/>
<comment type="subunit">
    <text evidence="3">Directly interacts with VCP. Interacts with UBQLN1. Forms a complex with VCP and UBQLN1.</text>
</comment>
<dbReference type="PANTHER" id="PTHR46424">
    <property type="entry name" value="UBX DOMAIN-CONTAINING PROTEIN 4"/>
    <property type="match status" value="1"/>
</dbReference>
<dbReference type="CDD" id="cd01767">
    <property type="entry name" value="UBX"/>
    <property type="match status" value="1"/>
</dbReference>
<keyword evidence="10" id="KW-1185">Reference proteome</keyword>
<feature type="region of interest" description="Disordered" evidence="6">
    <location>
        <begin position="118"/>
        <end position="137"/>
    </location>
</feature>
<organism evidence="9 10">
    <name type="scientific">Mucor velutinosus</name>
    <dbReference type="NCBI Taxonomy" id="708070"/>
    <lineage>
        <taxon>Eukaryota</taxon>
        <taxon>Fungi</taxon>
        <taxon>Fungi incertae sedis</taxon>
        <taxon>Mucoromycota</taxon>
        <taxon>Mucoromycotina</taxon>
        <taxon>Mucoromycetes</taxon>
        <taxon>Mucorales</taxon>
        <taxon>Mucorineae</taxon>
        <taxon>Mucoraceae</taxon>
        <taxon>Mucor</taxon>
    </lineage>
</organism>
<evidence type="ECO:0000256" key="7">
    <source>
        <dbReference type="SAM" id="Phobius"/>
    </source>
</evidence>
<evidence type="ECO:0000256" key="5">
    <source>
        <dbReference type="ARBA" id="ARBA00046062"/>
    </source>
</evidence>
<dbReference type="SMART" id="SM00166">
    <property type="entry name" value="UBX"/>
    <property type="match status" value="1"/>
</dbReference>
<dbReference type="GO" id="GO:0005789">
    <property type="term" value="C:endoplasmic reticulum membrane"/>
    <property type="evidence" value="ECO:0007669"/>
    <property type="project" value="UniProtKB-SubCell"/>
</dbReference>
<feature type="compositionally biased region" description="Polar residues" evidence="6">
    <location>
        <begin position="263"/>
        <end position="272"/>
    </location>
</feature>
<keyword evidence="9" id="KW-0560">Oxidoreductase</keyword>
<keyword evidence="7" id="KW-1133">Transmembrane helix</keyword>
<dbReference type="PROSITE" id="PS50033">
    <property type="entry name" value="UBX"/>
    <property type="match status" value="1"/>
</dbReference>